<dbReference type="GO" id="GO:0016491">
    <property type="term" value="F:oxidoreductase activity"/>
    <property type="evidence" value="ECO:0007669"/>
    <property type="project" value="InterPro"/>
</dbReference>
<dbReference type="Proteomes" id="UP000050502">
    <property type="component" value="Unassembled WGS sequence"/>
</dbReference>
<accession>A0A0M9UCB6</accession>
<reference evidence="2" key="1">
    <citation type="journal article" date="2015" name="Genome Announc.">
        <title>Draft Genome Sequence of a Heterotrophic Facultative Anaerobic Thermophilic Bacterium, Ardenticatena maritima Strain 110ST.</title>
        <authorList>
            <person name="Kawaichi S."/>
            <person name="Yoshida T."/>
            <person name="Sako Y."/>
            <person name="Nakamura R."/>
        </authorList>
    </citation>
    <scope>NUCLEOTIDE SEQUENCE [LARGE SCALE GENOMIC DNA]</scope>
    <source>
        <strain evidence="2">110S</strain>
    </source>
</reference>
<dbReference type="AlphaFoldDB" id="A0A0M9UCB6"/>
<feature type="domain" description="EthD" evidence="1">
    <location>
        <begin position="9"/>
        <end position="87"/>
    </location>
</feature>
<keyword evidence="4" id="KW-1185">Reference proteome</keyword>
<dbReference type="EMBL" id="LGKN01000005">
    <property type="protein sequence ID" value="KPL87691.1"/>
    <property type="molecule type" value="Genomic_DNA"/>
</dbReference>
<sequence length="106" mass="12116">MYKLVAIYRPPEDEAAFDDHYFNVHARLMARVPGYKRIEVSKVTRHLFGDPQVYLMFEMWFEDKDALKAALKSPENAEAGKDLMGFAKDIVSVFTVDVVETIEQGG</sequence>
<dbReference type="EMBL" id="BBZA01000078">
    <property type="protein sequence ID" value="GAP62754.1"/>
    <property type="molecule type" value="Genomic_DNA"/>
</dbReference>
<dbReference type="OrthoDB" id="5294870at2"/>
<dbReference type="STRING" id="872965.SE16_08780"/>
<evidence type="ECO:0000313" key="4">
    <source>
        <dbReference type="Proteomes" id="UP000037784"/>
    </source>
</evidence>
<dbReference type="Gene3D" id="3.30.70.100">
    <property type="match status" value="1"/>
</dbReference>
<evidence type="ECO:0000313" key="5">
    <source>
        <dbReference type="Proteomes" id="UP000050502"/>
    </source>
</evidence>
<dbReference type="Proteomes" id="UP000037784">
    <property type="component" value="Unassembled WGS sequence"/>
</dbReference>
<dbReference type="Pfam" id="PF07110">
    <property type="entry name" value="EthD"/>
    <property type="match status" value="1"/>
</dbReference>
<evidence type="ECO:0000313" key="2">
    <source>
        <dbReference type="EMBL" id="GAP62754.1"/>
    </source>
</evidence>
<organism evidence="2 4">
    <name type="scientific">Ardenticatena maritima</name>
    <dbReference type="NCBI Taxonomy" id="872965"/>
    <lineage>
        <taxon>Bacteria</taxon>
        <taxon>Bacillati</taxon>
        <taxon>Chloroflexota</taxon>
        <taxon>Ardenticatenia</taxon>
        <taxon>Ardenticatenales</taxon>
        <taxon>Ardenticatenaceae</taxon>
        <taxon>Ardenticatena</taxon>
    </lineage>
</organism>
<proteinExistence type="predicted"/>
<protein>
    <recommendedName>
        <fullName evidence="1">EthD domain-containing protein</fullName>
    </recommendedName>
</protein>
<reference evidence="3 5" key="2">
    <citation type="submission" date="2015-07" db="EMBL/GenBank/DDBJ databases">
        <title>Whole genome sequence of Ardenticatena maritima DSM 23922.</title>
        <authorList>
            <person name="Hemp J."/>
            <person name="Ward L.M."/>
            <person name="Pace L.A."/>
            <person name="Fischer W.W."/>
        </authorList>
    </citation>
    <scope>NUCLEOTIDE SEQUENCE [LARGE SCALE GENOMIC DNA]</scope>
    <source>
        <strain evidence="3 5">110S</strain>
    </source>
</reference>
<name>A0A0M9UCB6_9CHLR</name>
<dbReference type="RefSeq" id="WP_054492662.1">
    <property type="nucleotide sequence ID" value="NZ_BBZA01000078.1"/>
</dbReference>
<dbReference type="InterPro" id="IPR011008">
    <property type="entry name" value="Dimeric_a/b-barrel"/>
</dbReference>
<reference evidence="4" key="3">
    <citation type="submission" date="2015-08" db="EMBL/GenBank/DDBJ databases">
        <title>Draft Genome Sequence of a Heterotrophic Facultative Anaerobic Bacterium Ardenticatena maritima Strain 110S.</title>
        <authorList>
            <person name="Kawaichi S."/>
            <person name="Yoshida T."/>
            <person name="Sako Y."/>
            <person name="Nakamura R."/>
        </authorList>
    </citation>
    <scope>NUCLEOTIDE SEQUENCE [LARGE SCALE GENOMIC DNA]</scope>
    <source>
        <strain evidence="4">110S</strain>
    </source>
</reference>
<dbReference type="SUPFAM" id="SSF54909">
    <property type="entry name" value="Dimeric alpha+beta barrel"/>
    <property type="match status" value="1"/>
</dbReference>
<evidence type="ECO:0000259" key="1">
    <source>
        <dbReference type="Pfam" id="PF07110"/>
    </source>
</evidence>
<gene>
    <name evidence="2" type="ORF">ARMA_1177</name>
    <name evidence="3" type="ORF">SE16_08780</name>
</gene>
<dbReference type="InterPro" id="IPR009799">
    <property type="entry name" value="EthD_dom"/>
</dbReference>
<dbReference type="NCBIfam" id="TIGR02118">
    <property type="entry name" value="EthD family reductase"/>
    <property type="match status" value="1"/>
</dbReference>
<comment type="caution">
    <text evidence="2">The sequence shown here is derived from an EMBL/GenBank/DDBJ whole genome shotgun (WGS) entry which is preliminary data.</text>
</comment>
<evidence type="ECO:0000313" key="3">
    <source>
        <dbReference type="EMBL" id="KPL87691.1"/>
    </source>
</evidence>